<dbReference type="InterPro" id="IPR005135">
    <property type="entry name" value="Endo/exonuclease/phosphatase"/>
</dbReference>
<protein>
    <submittedName>
        <fullName evidence="10">Endonuclease/exonuclease/phosphatase family protein</fullName>
    </submittedName>
</protein>
<sequence>MNKFIAFNDSNNQGKCKSSAITVMSYNVFGLKNLKDTIDQSQLTNKQQFTSFLRKTNPDVLCVQEDNLFADGVINKTGLFPYFHYLINHGAAIYSKHPILDNGQVDFGTRTNSCLWADLLIDGKKLRIYSVHLQSNRISSEIERLADNDVEINEQNLNVIRRMMVKYRRMSIRRAEQAIQVKHHAANSPFPVIIAGDFNDTPYSYAYEQLTEKRKDSFLECGKGIGSTFVGALPGLRIDFVLADEKKIEFCFHRVMQTTFSDHNPVFTSLYLKY</sequence>
<evidence type="ECO:0000313" key="11">
    <source>
        <dbReference type="Proteomes" id="UP000808349"/>
    </source>
</evidence>
<keyword evidence="7" id="KW-0460">Magnesium</keyword>
<dbReference type="PANTHER" id="PTHR15822">
    <property type="entry name" value="TRAF AND TNF RECEPTOR-ASSOCIATED PROTEIN"/>
    <property type="match status" value="1"/>
</dbReference>
<proteinExistence type="predicted"/>
<comment type="cofactor">
    <cofactor evidence="2">
        <name>Mg(2+)</name>
        <dbReference type="ChEBI" id="CHEBI:18420"/>
    </cofactor>
</comment>
<name>A0A9D7SCU8_9BACT</name>
<dbReference type="InterPro" id="IPR051547">
    <property type="entry name" value="TDP2-like"/>
</dbReference>
<comment type="caution">
    <text evidence="10">The sequence shown here is derived from an EMBL/GenBank/DDBJ whole genome shotgun (WGS) entry which is preliminary data.</text>
</comment>
<reference evidence="10 11" key="1">
    <citation type="submission" date="2020-10" db="EMBL/GenBank/DDBJ databases">
        <title>Connecting structure to function with the recovery of over 1000 high-quality activated sludge metagenome-assembled genomes encoding full-length rRNA genes using long-read sequencing.</title>
        <authorList>
            <person name="Singleton C.M."/>
            <person name="Petriglieri F."/>
            <person name="Kristensen J.M."/>
            <person name="Kirkegaard R.H."/>
            <person name="Michaelsen T.Y."/>
            <person name="Andersen M.H."/>
            <person name="Karst S.M."/>
            <person name="Dueholm M.S."/>
            <person name="Nielsen P.H."/>
            <person name="Albertsen M."/>
        </authorList>
    </citation>
    <scope>NUCLEOTIDE SEQUENCE [LARGE SCALE GENOMIC DNA]</scope>
    <source>
        <strain evidence="10">Ribe_18-Q3-R11-54_BAT3C.373</strain>
    </source>
</reference>
<evidence type="ECO:0000256" key="2">
    <source>
        <dbReference type="ARBA" id="ARBA00001946"/>
    </source>
</evidence>
<dbReference type="Proteomes" id="UP000808349">
    <property type="component" value="Unassembled WGS sequence"/>
</dbReference>
<feature type="domain" description="Endonuclease/exonuclease/phosphatase" evidence="9">
    <location>
        <begin position="24"/>
        <end position="263"/>
    </location>
</feature>
<evidence type="ECO:0000256" key="5">
    <source>
        <dbReference type="ARBA" id="ARBA00022763"/>
    </source>
</evidence>
<evidence type="ECO:0000259" key="9">
    <source>
        <dbReference type="Pfam" id="PF03372"/>
    </source>
</evidence>
<dbReference type="GO" id="GO:0016787">
    <property type="term" value="F:hydrolase activity"/>
    <property type="evidence" value="ECO:0007669"/>
    <property type="project" value="UniProtKB-KW"/>
</dbReference>
<evidence type="ECO:0000256" key="1">
    <source>
        <dbReference type="ARBA" id="ARBA00001936"/>
    </source>
</evidence>
<evidence type="ECO:0000256" key="4">
    <source>
        <dbReference type="ARBA" id="ARBA00022723"/>
    </source>
</evidence>
<dbReference type="GO" id="GO:0046872">
    <property type="term" value="F:metal ion binding"/>
    <property type="evidence" value="ECO:0007669"/>
    <property type="project" value="UniProtKB-KW"/>
</dbReference>
<dbReference type="Gene3D" id="3.60.10.10">
    <property type="entry name" value="Endonuclease/exonuclease/phosphatase"/>
    <property type="match status" value="1"/>
</dbReference>
<evidence type="ECO:0000256" key="6">
    <source>
        <dbReference type="ARBA" id="ARBA00022801"/>
    </source>
</evidence>
<organism evidence="10 11">
    <name type="scientific">Candidatus Defluviibacterium haderslevense</name>
    <dbReference type="NCBI Taxonomy" id="2981993"/>
    <lineage>
        <taxon>Bacteria</taxon>
        <taxon>Pseudomonadati</taxon>
        <taxon>Bacteroidota</taxon>
        <taxon>Saprospiria</taxon>
        <taxon>Saprospirales</taxon>
        <taxon>Saprospiraceae</taxon>
        <taxon>Candidatus Defluviibacterium</taxon>
    </lineage>
</organism>
<comment type="cofactor">
    <cofactor evidence="1">
        <name>Mn(2+)</name>
        <dbReference type="ChEBI" id="CHEBI:29035"/>
    </cofactor>
</comment>
<dbReference type="PANTHER" id="PTHR15822:SF4">
    <property type="entry name" value="TYROSYL-DNA PHOSPHODIESTERASE 2"/>
    <property type="match status" value="1"/>
</dbReference>
<evidence type="ECO:0000313" key="10">
    <source>
        <dbReference type="EMBL" id="MBK9719076.1"/>
    </source>
</evidence>
<dbReference type="EMBL" id="JADKFW010000015">
    <property type="protein sequence ID" value="MBK9719076.1"/>
    <property type="molecule type" value="Genomic_DNA"/>
</dbReference>
<dbReference type="AlphaFoldDB" id="A0A9D7SCU8"/>
<dbReference type="InterPro" id="IPR036691">
    <property type="entry name" value="Endo/exonu/phosph_ase_sf"/>
</dbReference>
<accession>A0A9D7SCU8</accession>
<keyword evidence="8" id="KW-0234">DNA repair</keyword>
<evidence type="ECO:0000256" key="7">
    <source>
        <dbReference type="ARBA" id="ARBA00022842"/>
    </source>
</evidence>
<dbReference type="GO" id="GO:0006281">
    <property type="term" value="P:DNA repair"/>
    <property type="evidence" value="ECO:0007669"/>
    <property type="project" value="UniProtKB-KW"/>
</dbReference>
<dbReference type="SUPFAM" id="SSF56219">
    <property type="entry name" value="DNase I-like"/>
    <property type="match status" value="1"/>
</dbReference>
<dbReference type="Pfam" id="PF03372">
    <property type="entry name" value="Exo_endo_phos"/>
    <property type="match status" value="1"/>
</dbReference>
<keyword evidence="6" id="KW-0378">Hydrolase</keyword>
<keyword evidence="4" id="KW-0479">Metal-binding</keyword>
<keyword evidence="5" id="KW-0227">DNA damage</keyword>
<keyword evidence="10" id="KW-0255">Endonuclease</keyword>
<dbReference type="GO" id="GO:0004519">
    <property type="term" value="F:endonuclease activity"/>
    <property type="evidence" value="ECO:0007669"/>
    <property type="project" value="UniProtKB-KW"/>
</dbReference>
<dbReference type="CDD" id="cd09084">
    <property type="entry name" value="EEP-2"/>
    <property type="match status" value="1"/>
</dbReference>
<gene>
    <name evidence="10" type="ORF">IPO85_16480</name>
</gene>
<evidence type="ECO:0000256" key="3">
    <source>
        <dbReference type="ARBA" id="ARBA00022722"/>
    </source>
</evidence>
<evidence type="ECO:0000256" key="8">
    <source>
        <dbReference type="ARBA" id="ARBA00023204"/>
    </source>
</evidence>
<keyword evidence="3" id="KW-0540">Nuclease</keyword>